<accession>A0A819R3X4</accession>
<sequence>MRKRWIMTQEINNVLALLRAKDLDSIFQIDCEELDDLKKRACLKLKSGEYIIRPAIKENLDYCVNVLKNKSPEQQLQPQSRLEQNKQNLDIKQDNFMDTFINNLNDNMHRSKHRYIYNTHVRRFASSVYGLGGRNLYEFLRLNLPGAFPSIPTLESYSNEYCTRIEEGEFRFKELVNYSNKINCSFVYSSEDSTSVISKVQYDIESNSFIGFCVKLVNGLPLTRQYQTDNFTELKNWFETANQVTLVNINTVQPITNVTSPSFLLSGFGTDNSYDTISIIYRWLYVYEQCQTHNIRVVGFASDADPKYLRAMRLATGYFAQLPNINLLNRDDIFNIQIPKSWSSWFFLRSKQLFSATLFIGSYRIAAKDLQDLIQGESKLDHGLVLSDLYVKDKQNYSSCVKISSLNVLNIKISILNEIKSTEEFSNDSNKIKFPEHHKQNKNNSLPLTLKNLDNITLNEIEKSIKDAFEYAKCFIEKLDMLSLLKKNNVFELNTLCARIKDDLNNMIFVTDDSELNSDDDDNDDLNVEQTSDLVDNHVDSEEECIDAENACTTSKKDNYNGIRIYSAVSDQDKNKFFKININGIDKFIHKQTAAWCLTKKNNHLSSDRRVRVQQTNKQKN</sequence>
<dbReference type="EMBL" id="CAJOAX010008744">
    <property type="protein sequence ID" value="CAF4041367.1"/>
    <property type="molecule type" value="Genomic_DNA"/>
</dbReference>
<evidence type="ECO:0000313" key="1">
    <source>
        <dbReference type="EMBL" id="CAF4041367.1"/>
    </source>
</evidence>
<comment type="caution">
    <text evidence="1">The sequence shown here is derived from an EMBL/GenBank/DDBJ whole genome shotgun (WGS) entry which is preliminary data.</text>
</comment>
<reference evidence="1" key="1">
    <citation type="submission" date="2021-02" db="EMBL/GenBank/DDBJ databases">
        <authorList>
            <person name="Nowell W R."/>
        </authorList>
    </citation>
    <scope>NUCLEOTIDE SEQUENCE</scope>
</reference>
<dbReference type="AlphaFoldDB" id="A0A819R3X4"/>
<organism evidence="1 2">
    <name type="scientific">Rotaria sordida</name>
    <dbReference type="NCBI Taxonomy" id="392033"/>
    <lineage>
        <taxon>Eukaryota</taxon>
        <taxon>Metazoa</taxon>
        <taxon>Spiralia</taxon>
        <taxon>Gnathifera</taxon>
        <taxon>Rotifera</taxon>
        <taxon>Eurotatoria</taxon>
        <taxon>Bdelloidea</taxon>
        <taxon>Philodinida</taxon>
        <taxon>Philodinidae</taxon>
        <taxon>Rotaria</taxon>
    </lineage>
</organism>
<name>A0A819R3X4_9BILA</name>
<evidence type="ECO:0000313" key="2">
    <source>
        <dbReference type="Proteomes" id="UP000663823"/>
    </source>
</evidence>
<proteinExistence type="predicted"/>
<protein>
    <submittedName>
        <fullName evidence="1">Uncharacterized protein</fullName>
    </submittedName>
</protein>
<dbReference type="Proteomes" id="UP000663823">
    <property type="component" value="Unassembled WGS sequence"/>
</dbReference>
<gene>
    <name evidence="1" type="ORF">OTI717_LOCUS31146</name>
</gene>